<dbReference type="Gene3D" id="6.20.20.10">
    <property type="match status" value="1"/>
</dbReference>
<dbReference type="RefSeq" id="WP_189778378.1">
    <property type="nucleotide sequence ID" value="NZ_JACWEZ010000006.1"/>
</dbReference>
<sequence length="517" mass="58682">MYPATLTETEKLIDLIKTNSPKTAEIIKEYIDNHDTSKMNEGVRYYFNESDIVNRKIYTYKNDVKVVDNDATNNKLPAGWHKTLVDQKVAYLAGKPATINSKEDEDPHLEFINEILDDDFNDTLPELIKHASNKGKEWLHVYVDEEGNFDYIIVPAQEFIPIYDNTKRKNLTGGIRYYNLDDDTRKIELWDDQHVTFYEEIDGEIVLDVNYGVNPQSHFYYGKSGYGWGKVPFLEFKNNEEAVSDLAFYKNLIDVFERLISDTANTIEDVQKFIYVLMGYDGTSLEEFTTNLKRYRTVKTDGEGSGVDIKQGEVPINSTDSLLDRLTELIYQSGQGVDVSSDKFGNNPSGVSLQFLYSFLDMKANVMERKFSKALKQLIWFVCEYLSIAENKKIDFKNYTFTFNRSMITNEKEQIDSVVSSVGHISRETAISNHPWVKDVQMELERLEEELLKYGDGLESLGGEEASNNNKSNSNDNSSSSSEETCPECGGDGKVTSNKTGNLITCSKCGGDGVISS</sequence>
<dbReference type="EMBL" id="JACWEZ010000006">
    <property type="protein sequence ID" value="MBD1223281.1"/>
    <property type="molecule type" value="Genomic_DNA"/>
</dbReference>
<protein>
    <submittedName>
        <fullName evidence="2">Phage portal protein</fullName>
    </submittedName>
</protein>
<keyword evidence="3" id="KW-1185">Reference proteome</keyword>
<name>A0ABR7VPR2_VIRHA</name>
<feature type="compositionally biased region" description="Low complexity" evidence="1">
    <location>
        <begin position="467"/>
        <end position="482"/>
    </location>
</feature>
<evidence type="ECO:0000313" key="3">
    <source>
        <dbReference type="Proteomes" id="UP000621631"/>
    </source>
</evidence>
<dbReference type="Pfam" id="PF05133">
    <property type="entry name" value="SPP1_portal"/>
    <property type="match status" value="1"/>
</dbReference>
<dbReference type="InterPro" id="IPR021145">
    <property type="entry name" value="Portal_protein_SPP1_Gp6-like"/>
</dbReference>
<accession>A0ABR7VPR2</accession>
<proteinExistence type="predicted"/>
<reference evidence="2 3" key="1">
    <citation type="submission" date="2020-09" db="EMBL/GenBank/DDBJ databases">
        <title>Draft Genome Sequences of Oil-Oxidizing Bacteria Halomonas titanicae, Marinobacter lutaoensis, and Virgibacillus halodenitrificans Isolated from Highly Saline Environments.</title>
        <authorList>
            <person name="Grouzdev D.S."/>
            <person name="Sokolova D.S."/>
            <person name="Semenova E.M."/>
            <person name="Borzenkov I.A."/>
            <person name="Bidzhieva S.K."/>
            <person name="Poltaraus A.B."/>
            <person name="Nazina T.N."/>
        </authorList>
    </citation>
    <scope>NUCLEOTIDE SEQUENCE [LARGE SCALE GENOMIC DNA]</scope>
    <source>
        <strain evidence="2 3">VKM B-3472D</strain>
    </source>
</reference>
<evidence type="ECO:0000313" key="2">
    <source>
        <dbReference type="EMBL" id="MBD1223281.1"/>
    </source>
</evidence>
<feature type="region of interest" description="Disordered" evidence="1">
    <location>
        <begin position="460"/>
        <end position="502"/>
    </location>
</feature>
<comment type="caution">
    <text evidence="2">The sequence shown here is derived from an EMBL/GenBank/DDBJ whole genome shotgun (WGS) entry which is preliminary data.</text>
</comment>
<evidence type="ECO:0000256" key="1">
    <source>
        <dbReference type="SAM" id="MobiDB-lite"/>
    </source>
</evidence>
<dbReference type="NCBIfam" id="TIGR01538">
    <property type="entry name" value="portal_SPP1"/>
    <property type="match status" value="1"/>
</dbReference>
<dbReference type="Proteomes" id="UP000621631">
    <property type="component" value="Unassembled WGS sequence"/>
</dbReference>
<dbReference type="InterPro" id="IPR006428">
    <property type="entry name" value="Portal_SPP1-type"/>
</dbReference>
<organism evidence="2 3">
    <name type="scientific">Virgibacillus halodenitrificans</name>
    <name type="common">Bacillus halodenitrificans</name>
    <dbReference type="NCBI Taxonomy" id="1482"/>
    <lineage>
        <taxon>Bacteria</taxon>
        <taxon>Bacillati</taxon>
        <taxon>Bacillota</taxon>
        <taxon>Bacilli</taxon>
        <taxon>Bacillales</taxon>
        <taxon>Bacillaceae</taxon>
        <taxon>Virgibacillus</taxon>
    </lineage>
</organism>
<gene>
    <name evidence="2" type="ORF">IC602_11805</name>
</gene>